<evidence type="ECO:0000313" key="2">
    <source>
        <dbReference type="EMBL" id="CAK5284784.1"/>
    </source>
</evidence>
<organism evidence="3 4">
    <name type="scientific">Mycena citricolor</name>
    <dbReference type="NCBI Taxonomy" id="2018698"/>
    <lineage>
        <taxon>Eukaryota</taxon>
        <taxon>Fungi</taxon>
        <taxon>Dikarya</taxon>
        <taxon>Basidiomycota</taxon>
        <taxon>Agaricomycotina</taxon>
        <taxon>Agaricomycetes</taxon>
        <taxon>Agaricomycetidae</taxon>
        <taxon>Agaricales</taxon>
        <taxon>Marasmiineae</taxon>
        <taxon>Mycenaceae</taxon>
        <taxon>Mycena</taxon>
    </lineage>
</organism>
<comment type="caution">
    <text evidence="3">The sequence shown here is derived from an EMBL/GenBank/DDBJ whole genome shotgun (WGS) entry which is preliminary data.</text>
</comment>
<reference evidence="3" key="1">
    <citation type="submission" date="2023-11" db="EMBL/GenBank/DDBJ databases">
        <authorList>
            <person name="De Vega J J."/>
            <person name="De Vega J J."/>
        </authorList>
    </citation>
    <scope>NUCLEOTIDE SEQUENCE</scope>
</reference>
<keyword evidence="4" id="KW-1185">Reference proteome</keyword>
<gene>
    <name evidence="2" type="ORF">MYCIT1_LOCUS38241</name>
    <name evidence="3" type="ORF">MYCIT1_LOCUS38611</name>
</gene>
<feature type="region of interest" description="Disordered" evidence="1">
    <location>
        <begin position="44"/>
        <end position="79"/>
    </location>
</feature>
<feature type="compositionally biased region" description="Polar residues" evidence="1">
    <location>
        <begin position="53"/>
        <end position="62"/>
    </location>
</feature>
<dbReference type="EMBL" id="CAVNYO010000480">
    <property type="protein sequence ID" value="CAK5284784.1"/>
    <property type="molecule type" value="Genomic_DNA"/>
</dbReference>
<evidence type="ECO:0000313" key="3">
    <source>
        <dbReference type="EMBL" id="CAK5285001.1"/>
    </source>
</evidence>
<dbReference type="EMBL" id="CAVNYO010000483">
    <property type="protein sequence ID" value="CAK5285001.1"/>
    <property type="molecule type" value="Genomic_DNA"/>
</dbReference>
<name>A0AAD2I0U7_9AGAR</name>
<sequence length="343" mass="36792">MEKIAKTFYNSLSRLFLLSPGDISNDTACLDHLDADADAGHRYRQAEEGESDCYSTQAPVDTSSESRSSEGSRVRRARASSASAVEGNYWSWGGPSAGHCLRRRSTGDELDRNLKMDAGVGLTRTSPDLSCPLSCPPNPNDALDANLSLSATPSSHLALAGSFRLDSLTACSSLPQEHQHDFTVNIQEDSLDSCNLDVSYELSLGSDTTSSSVKFCLEVEALLALSDLPTSGNFNSQSSSSPHSSITSPTIRHVTGLGLVKVDNSPFSSLGLLSSLHPCTGTQDEPGVVSRELLEELEQVWVGPKKRPPRDLSAAGTISSDMKRVQTAMERRASVVVSKALWR</sequence>
<evidence type="ECO:0000256" key="1">
    <source>
        <dbReference type="SAM" id="MobiDB-lite"/>
    </source>
</evidence>
<dbReference type="Proteomes" id="UP001295794">
    <property type="component" value="Unassembled WGS sequence"/>
</dbReference>
<proteinExistence type="predicted"/>
<protein>
    <submittedName>
        <fullName evidence="3">Uncharacterized protein</fullName>
    </submittedName>
</protein>
<accession>A0AAD2I0U7</accession>
<evidence type="ECO:0000313" key="4">
    <source>
        <dbReference type="Proteomes" id="UP001295794"/>
    </source>
</evidence>
<dbReference type="AlphaFoldDB" id="A0AAD2I0U7"/>